<evidence type="ECO:0000313" key="2">
    <source>
        <dbReference type="RefSeq" id="XP_075109126.1"/>
    </source>
</evidence>
<keyword evidence="1" id="KW-1185">Reference proteome</keyword>
<name>A0AC58UI04_TOBAC</name>
<dbReference type="Proteomes" id="UP000790787">
    <property type="component" value="Chromosome 5"/>
</dbReference>
<organism evidence="1 2">
    <name type="scientific">Nicotiana tabacum</name>
    <name type="common">Common tobacco</name>
    <dbReference type="NCBI Taxonomy" id="4097"/>
    <lineage>
        <taxon>Eukaryota</taxon>
        <taxon>Viridiplantae</taxon>
        <taxon>Streptophyta</taxon>
        <taxon>Embryophyta</taxon>
        <taxon>Tracheophyta</taxon>
        <taxon>Spermatophyta</taxon>
        <taxon>Magnoliopsida</taxon>
        <taxon>eudicotyledons</taxon>
        <taxon>Gunneridae</taxon>
        <taxon>Pentapetalae</taxon>
        <taxon>asterids</taxon>
        <taxon>lamiids</taxon>
        <taxon>Solanales</taxon>
        <taxon>Solanaceae</taxon>
        <taxon>Nicotianoideae</taxon>
        <taxon>Nicotianeae</taxon>
        <taxon>Nicotiana</taxon>
    </lineage>
</organism>
<evidence type="ECO:0000313" key="1">
    <source>
        <dbReference type="Proteomes" id="UP000790787"/>
    </source>
</evidence>
<accession>A0AC58UI04</accession>
<proteinExistence type="predicted"/>
<protein>
    <submittedName>
        <fullName evidence="2">Uncharacterized protein LOC142180920</fullName>
    </submittedName>
</protein>
<gene>
    <name evidence="2" type="primary">LOC142180920</name>
</gene>
<sequence length="681" mass="79335">MNALLWNIRSVNTQGAFERLITMHRKYQFDFIGLMEPMQQSRKLDGYRRQIDFEQAFVNIYNKIWVFIDGKYDVTMEINSVRQLILRLFDTEEQKEFMITLVYAKCDHIDRIELWDSLYYLAQDMTIPWLVGGDFNVIWDEEEKFGGLPVPLNEVDDFKHCMTTCNFSDLGFKGSIYTWSNGRVEKDYIFKRLDIVFANFEAQQLWPGMEKLKKALSTWSRATFGDIFQKIASLEEVVRVYEAQFEINPTIQNRERLQKVQAELVKYLALEEKFWKQKARMQWFNDGDRNTKLFHVHVNGRRKRLQLKRIQNTAGVWIEDKEEMANENQELLRQPTAEEVKQAMYGLNGDSAGGSDGFNGCFFHSCWDIVGEDVMDMVKAFFNGQDLPRFITHTNLVLLPKKKEVITFSDMRPISLSNFINKVFSRVIHERLAGLLRNLISDEQAGFVKGRSIVENVLLTQEIITDIRLRTKAGPNVVIKLDMMKAYRLSWLFLTKILRKMGFSERFIGWVFGLVSNNWYSVLINGQPHGFFKSTRGVKQGDPVSPTLFILAAEALSRGLNALHNNLYFCGFGLPKWSPKINHLAYAYDTIIFSSSDETSLQLIMQVLSAYEAASSQLINKAKSIVYMHHLTNETVFSKVERVSGIRRQEFPFTYLECPIFYAMRKMEYYNGLLNKVLDKL</sequence>
<reference evidence="1" key="1">
    <citation type="journal article" date="2014" name="Nat. Commun.">
        <title>The tobacco genome sequence and its comparison with those of tomato and potato.</title>
        <authorList>
            <person name="Sierro N."/>
            <person name="Battey J.N."/>
            <person name="Ouadi S."/>
            <person name="Bakaher N."/>
            <person name="Bovet L."/>
            <person name="Willig A."/>
            <person name="Goepfert S."/>
            <person name="Peitsch M.C."/>
            <person name="Ivanov N.V."/>
        </authorList>
    </citation>
    <scope>NUCLEOTIDE SEQUENCE [LARGE SCALE GENOMIC DNA]</scope>
</reference>
<dbReference type="RefSeq" id="XP_075109126.1">
    <property type="nucleotide sequence ID" value="XM_075253025.1"/>
</dbReference>
<reference evidence="2" key="2">
    <citation type="submission" date="2025-08" db="UniProtKB">
        <authorList>
            <consortium name="RefSeq"/>
        </authorList>
    </citation>
    <scope>IDENTIFICATION</scope>
    <source>
        <tissue evidence="2">Leaf</tissue>
    </source>
</reference>